<dbReference type="EMBL" id="JACFOF010000013">
    <property type="protein sequence ID" value="MBW7954021.1"/>
    <property type="molecule type" value="Genomic_DNA"/>
</dbReference>
<evidence type="ECO:0000259" key="3">
    <source>
        <dbReference type="Pfam" id="PF01935"/>
    </source>
</evidence>
<dbReference type="SUPFAM" id="SSF52540">
    <property type="entry name" value="P-loop containing nucleoside triphosphate hydrolases"/>
    <property type="match status" value="1"/>
</dbReference>
<protein>
    <submittedName>
        <fullName evidence="6">DUF87 domain-containing protein</fullName>
    </submittedName>
</protein>
<accession>A0A952AJ08</accession>
<dbReference type="InterPro" id="IPR027417">
    <property type="entry name" value="P-loop_NTPase"/>
</dbReference>
<proteinExistence type="predicted"/>
<dbReference type="InterPro" id="IPR002789">
    <property type="entry name" value="HerA_central"/>
</dbReference>
<dbReference type="Gene3D" id="3.40.50.300">
    <property type="entry name" value="P-loop containing nucleotide triphosphate hydrolases"/>
    <property type="match status" value="2"/>
</dbReference>
<dbReference type="InterPro" id="IPR032689">
    <property type="entry name" value="TraG-D_C"/>
</dbReference>
<feature type="domain" description="DUF8128" evidence="5">
    <location>
        <begin position="80"/>
        <end position="366"/>
    </location>
</feature>
<organism evidence="6 7">
    <name type="scientific">Candidatus Dojkabacteria bacterium</name>
    <dbReference type="NCBI Taxonomy" id="2099670"/>
    <lineage>
        <taxon>Bacteria</taxon>
        <taxon>Candidatus Dojkabacteria</taxon>
    </lineage>
</organism>
<sequence>MPISISDTITAPLLQSVLRTTPTIAARNEFGVFGELLNPGLWIGFFVILFTVIVFLILLRLLFQRFAGGVREASLEKKSLGATIFEVRVPRNNEVEIQAADQMFSGLLGISENYKGFKKLTKARSFVSFEIVGLPESIRFYVVASRNLANTVEKAINGAYPTAEIVTTDEYNIFAENSKVKFAALKLDKDSYKPIRTYEELTTDSIASLLTTMSKLRMGESAALQVVVTGAGSSWRNTGKKFVDKVRTNNSDPEKKKMDVPEDLLASIEKKCEKGGFNVDIRLVATGSTDQQAEITLDSMISSFSQFTKEGSNQFEKLSMKDKQKHRFIHDFVYRIPREQMILNTGELATIMHFPNQTVNTPHINWLMSKRAPASATVPSIGDLWLGTNIYRDVSKQVYIDSDDRRRHMYVIGKTGAGKSYFIQQMAYQDILNGRGVAFLDPHGDSAEWLLERIPPHRIEDVIYWDPGDTDRPIGFNIIEFYNEQDKHRTVNSFVGLMQKMFDPHNQGITGPRFERAVRNAMLTVMERPGSTLVEVLRILSDEDYANTIIPEIKDDLVRRYWTDEIAKTQDFHKSEVLGYIVSKFDRFVTNKLTRNIFGQSVSGFNMRKIMDEQKILIVNLSKGIIGEENAQFLGLLLVPRILSSAMSRADISESQRKDFYLYVDEFQNFSTEDFAQILSEARKYRLNLIVANQYIAQIDEKIRDAVFGNVGTVVSMKVGTTDAQFLETIFTPIFDQNDLTNLENTNAYVKIIAKGESPEAFSINTNYKHAPFAIPKEGNMKVAQIVKNLSRLRYGRDKGLVEAEMNDRSDMSGKKSKKPAPGGFMGAPGMGAGGYNAPLKPKSG</sequence>
<feature type="transmembrane region" description="Helical" evidence="2">
    <location>
        <begin position="41"/>
        <end position="63"/>
    </location>
</feature>
<keyword evidence="2" id="KW-1133">Transmembrane helix</keyword>
<evidence type="ECO:0000259" key="4">
    <source>
        <dbReference type="Pfam" id="PF12696"/>
    </source>
</evidence>
<dbReference type="AlphaFoldDB" id="A0A952AJ08"/>
<dbReference type="PANTHER" id="PTHR30121">
    <property type="entry name" value="UNCHARACTERIZED PROTEIN YJGR-RELATED"/>
    <property type="match status" value="1"/>
</dbReference>
<feature type="compositionally biased region" description="Gly residues" evidence="1">
    <location>
        <begin position="824"/>
        <end position="835"/>
    </location>
</feature>
<dbReference type="InterPro" id="IPR058441">
    <property type="entry name" value="DUF8128"/>
</dbReference>
<dbReference type="Pfam" id="PF01935">
    <property type="entry name" value="DUF87"/>
    <property type="match status" value="1"/>
</dbReference>
<feature type="domain" description="TraD/TraG TraM recognition site" evidence="4">
    <location>
        <begin position="660"/>
        <end position="729"/>
    </location>
</feature>
<evidence type="ECO:0000256" key="2">
    <source>
        <dbReference type="SAM" id="Phobius"/>
    </source>
</evidence>
<dbReference type="Proteomes" id="UP000781173">
    <property type="component" value="Unassembled WGS sequence"/>
</dbReference>
<comment type="caution">
    <text evidence="6">The sequence shown here is derived from an EMBL/GenBank/DDBJ whole genome shotgun (WGS) entry which is preliminary data.</text>
</comment>
<keyword evidence="2" id="KW-0812">Transmembrane</keyword>
<feature type="domain" description="Helicase HerA central" evidence="3">
    <location>
        <begin position="394"/>
        <end position="445"/>
    </location>
</feature>
<dbReference type="PANTHER" id="PTHR30121:SF11">
    <property type="entry name" value="AAA+ ATPASE DOMAIN-CONTAINING PROTEIN"/>
    <property type="match status" value="1"/>
</dbReference>
<name>A0A952AJ08_9BACT</name>
<evidence type="ECO:0000256" key="1">
    <source>
        <dbReference type="SAM" id="MobiDB-lite"/>
    </source>
</evidence>
<gene>
    <name evidence="6" type="ORF">H3C67_04490</name>
</gene>
<evidence type="ECO:0000313" key="7">
    <source>
        <dbReference type="Proteomes" id="UP000781173"/>
    </source>
</evidence>
<dbReference type="Pfam" id="PF12696">
    <property type="entry name" value="TraG-D_C"/>
    <property type="match status" value="1"/>
</dbReference>
<reference evidence="6" key="1">
    <citation type="journal article" date="2022" name="ISME J.">
        <title>A general approach to explore prokaryotic protein glycosylation reveals the unique surface layer modulation of an anammox bacterium.</title>
        <authorList>
            <person name="Pabst M."/>
            <person name="Grouzdev D.S."/>
            <person name="Lawson C.E."/>
            <person name="Kleikamp H.B.C."/>
            <person name="de Ram C."/>
            <person name="Louwen R."/>
            <person name="Lin Y.M."/>
            <person name="Lucker S."/>
            <person name="van Loosdrecht M.C.M."/>
            <person name="Laureni M."/>
        </authorList>
    </citation>
    <scope>NUCLEOTIDE SEQUENCE</scope>
    <source>
        <strain evidence="6">BROCD043</strain>
    </source>
</reference>
<keyword evidence="2" id="KW-0472">Membrane</keyword>
<evidence type="ECO:0000313" key="6">
    <source>
        <dbReference type="EMBL" id="MBW7954021.1"/>
    </source>
</evidence>
<dbReference type="Pfam" id="PF26449">
    <property type="entry name" value="DUF8128"/>
    <property type="match status" value="1"/>
</dbReference>
<dbReference type="InterPro" id="IPR051162">
    <property type="entry name" value="T4SS_component"/>
</dbReference>
<feature type="region of interest" description="Disordered" evidence="1">
    <location>
        <begin position="806"/>
        <end position="845"/>
    </location>
</feature>
<evidence type="ECO:0000259" key="5">
    <source>
        <dbReference type="Pfam" id="PF26449"/>
    </source>
</evidence>